<dbReference type="VEuPathDB" id="TriTrypDB:TcIL3000_5_4000"/>
<dbReference type="AlphaFoldDB" id="G0ULZ1"/>
<proteinExistence type="predicted"/>
<evidence type="ECO:0000256" key="1">
    <source>
        <dbReference type="SAM" id="MobiDB-lite"/>
    </source>
</evidence>
<name>G0ULZ1_TRYCI</name>
<feature type="compositionally biased region" description="Polar residues" evidence="1">
    <location>
        <begin position="78"/>
        <end position="99"/>
    </location>
</feature>
<sequence length="264" mass="28572">MNAYSSTGWRLIEEAVIRDRGYDEESVLTAVLQSYFVRNGYVNSLKALNEEIAELGSQKDANVRFPGARGGSVRNEKSLSPPQASTHQGKSNASTNGENIESVRALGPATELLLEKMQGRKCLQVLCLNEAYEEASALIPCGSELKVKLLAMEGMKRAKKDQSAAISFLCRRVGPLVSKLSEAVLAHNVFIDFLSTLTGANVAGWEAPTPCEIAQEVNDSLLKGGEPSALDVLLSWSEWQEAVKMVEGLDREGKFPFPVAGPEG</sequence>
<dbReference type="EMBL" id="HE575318">
    <property type="protein sequence ID" value="CCC90653.1"/>
    <property type="molecule type" value="Genomic_DNA"/>
</dbReference>
<organism evidence="2">
    <name type="scientific">Trypanosoma congolense (strain IL3000)</name>
    <dbReference type="NCBI Taxonomy" id="1068625"/>
    <lineage>
        <taxon>Eukaryota</taxon>
        <taxon>Discoba</taxon>
        <taxon>Euglenozoa</taxon>
        <taxon>Kinetoplastea</taxon>
        <taxon>Metakinetoplastina</taxon>
        <taxon>Trypanosomatida</taxon>
        <taxon>Trypanosomatidae</taxon>
        <taxon>Trypanosoma</taxon>
        <taxon>Nannomonas</taxon>
    </lineage>
</organism>
<evidence type="ECO:0000313" key="2">
    <source>
        <dbReference type="EMBL" id="CCC90653.1"/>
    </source>
</evidence>
<feature type="region of interest" description="Disordered" evidence="1">
    <location>
        <begin position="63"/>
        <end position="99"/>
    </location>
</feature>
<accession>G0ULZ1</accession>
<reference evidence="2" key="1">
    <citation type="journal article" date="2012" name="Proc. Natl. Acad. Sci. U.S.A.">
        <title>Antigenic diversity is generated by distinct evolutionary mechanisms in African trypanosome species.</title>
        <authorList>
            <person name="Jackson A.P."/>
            <person name="Berry A."/>
            <person name="Aslett M."/>
            <person name="Allison H.C."/>
            <person name="Burton P."/>
            <person name="Vavrova-Anderson J."/>
            <person name="Brown R."/>
            <person name="Browne H."/>
            <person name="Corton N."/>
            <person name="Hauser H."/>
            <person name="Gamble J."/>
            <person name="Gilderthorp R."/>
            <person name="Marcello L."/>
            <person name="McQuillan J."/>
            <person name="Otto T.D."/>
            <person name="Quail M.A."/>
            <person name="Sanders M.J."/>
            <person name="van Tonder A."/>
            <person name="Ginger M.L."/>
            <person name="Field M.C."/>
            <person name="Barry J.D."/>
            <person name="Hertz-Fowler C."/>
            <person name="Berriman M."/>
        </authorList>
    </citation>
    <scope>NUCLEOTIDE SEQUENCE</scope>
    <source>
        <strain evidence="2">IL3000</strain>
    </source>
</reference>
<gene>
    <name evidence="2" type="ORF">TCIL3000_5_4000</name>
</gene>
<protein>
    <submittedName>
        <fullName evidence="2">Uncharacterized protein TCIL3000_5_4000</fullName>
    </submittedName>
</protein>